<organism evidence="1 2">
    <name type="scientific">Flintibacter hominis</name>
    <dbReference type="NCBI Taxonomy" id="2763048"/>
    <lineage>
        <taxon>Bacteria</taxon>
        <taxon>Bacillati</taxon>
        <taxon>Bacillota</taxon>
        <taxon>Clostridia</taxon>
        <taxon>Eubacteriales</taxon>
        <taxon>Flintibacter</taxon>
    </lineage>
</organism>
<dbReference type="RefSeq" id="WP_186853450.1">
    <property type="nucleotide sequence ID" value="NZ_JACOPO010000014.1"/>
</dbReference>
<accession>A0A8J6J3Q4</accession>
<proteinExistence type="predicted"/>
<evidence type="ECO:0000313" key="1">
    <source>
        <dbReference type="EMBL" id="MBC5723754.1"/>
    </source>
</evidence>
<comment type="caution">
    <text evidence="1">The sequence shown here is derived from an EMBL/GenBank/DDBJ whole genome shotgun (WGS) entry which is preliminary data.</text>
</comment>
<name>A0A8J6J3Q4_9FIRM</name>
<keyword evidence="2" id="KW-1185">Reference proteome</keyword>
<evidence type="ECO:0000313" key="2">
    <source>
        <dbReference type="Proteomes" id="UP000628736"/>
    </source>
</evidence>
<dbReference type="EMBL" id="JACOPO010000014">
    <property type="protein sequence ID" value="MBC5723754.1"/>
    <property type="molecule type" value="Genomic_DNA"/>
</dbReference>
<reference evidence="1" key="1">
    <citation type="submission" date="2020-08" db="EMBL/GenBank/DDBJ databases">
        <title>Genome public.</title>
        <authorList>
            <person name="Liu C."/>
            <person name="Sun Q."/>
        </authorList>
    </citation>
    <scope>NUCLEOTIDE SEQUENCE</scope>
    <source>
        <strain evidence="1">NSJ-23</strain>
    </source>
</reference>
<dbReference type="Proteomes" id="UP000628736">
    <property type="component" value="Unassembled WGS sequence"/>
</dbReference>
<dbReference type="AlphaFoldDB" id="A0A8J6J3Q4"/>
<protein>
    <submittedName>
        <fullName evidence="1">Uncharacterized protein</fullName>
    </submittedName>
</protein>
<sequence>MKPNALISKIEAKYNALFHLKMDMLMQMGQDAAMIAAHEVLQLGPGRSEAFCTAYIEAMNGMARMVCEDQQDDSEFVYAKAKIDEQIRAIVGDDLFKPWEERYGRNL</sequence>
<gene>
    <name evidence="1" type="ORF">H8S11_13180</name>
</gene>